<keyword evidence="2" id="KW-1185">Reference proteome</keyword>
<protein>
    <submittedName>
        <fullName evidence="1">Uncharacterized protein</fullName>
    </submittedName>
</protein>
<dbReference type="Proteomes" id="UP001152795">
    <property type="component" value="Unassembled WGS sequence"/>
</dbReference>
<evidence type="ECO:0000313" key="1">
    <source>
        <dbReference type="EMBL" id="CAB4043492.1"/>
    </source>
</evidence>
<gene>
    <name evidence="1" type="ORF">PACLA_8A032117</name>
</gene>
<reference evidence="1" key="1">
    <citation type="submission" date="2020-04" db="EMBL/GenBank/DDBJ databases">
        <authorList>
            <person name="Alioto T."/>
            <person name="Alioto T."/>
            <person name="Gomez Garrido J."/>
        </authorList>
    </citation>
    <scope>NUCLEOTIDE SEQUENCE</scope>
    <source>
        <strain evidence="1">A484AB</strain>
    </source>
</reference>
<dbReference type="AlphaFoldDB" id="A0A6S7LSX9"/>
<name>A0A6S7LSX9_PARCT</name>
<proteinExistence type="predicted"/>
<sequence length="458" mass="51036">MEYKDALEAVLFCNGVTFTKFDFYVSDVPNRCDLVLDTLFVEFGIHAYNVIIDFILDTCYKSSASVNSLMIKCVSAKILMRISTKAFTNAGLVCSLDLSTAFRDIFANTLTEAIGLIRSFKEEILECPKLCNPIFATLGLVLDSYEHIINSFQENEFSCNVVERLLDVIENAYSSIHYRYTYLSGNAIRLSCTDNAILKGVTDLLDLFGSSPVITINKSIFIKCATNIVEYKYSTRKSRTLILTSVIPILARVLLLAAKNGHKTTIDSTSDYFRTLVDGDKVVKLFNLVLDSASGIFVSIGKAQNNNHISADKNKINMLKKIYTKVTDTVEFMNMLFPDVVPDEGVVANTIATGIITISRLLQYTDRKQYSIFDIIGGRVFVFDTLLTEKYLNENIIILTLKILLQSCNHVKARVEIMLRNTGGLSFGSPGSVALCFRSFILNIMEKIKGQGAFVTVA</sequence>
<evidence type="ECO:0000313" key="2">
    <source>
        <dbReference type="Proteomes" id="UP001152795"/>
    </source>
</evidence>
<organism evidence="1 2">
    <name type="scientific">Paramuricea clavata</name>
    <name type="common">Red gorgonian</name>
    <name type="synonym">Violescent sea-whip</name>
    <dbReference type="NCBI Taxonomy" id="317549"/>
    <lineage>
        <taxon>Eukaryota</taxon>
        <taxon>Metazoa</taxon>
        <taxon>Cnidaria</taxon>
        <taxon>Anthozoa</taxon>
        <taxon>Octocorallia</taxon>
        <taxon>Malacalcyonacea</taxon>
        <taxon>Plexauridae</taxon>
        <taxon>Paramuricea</taxon>
    </lineage>
</organism>
<comment type="caution">
    <text evidence="1">The sequence shown here is derived from an EMBL/GenBank/DDBJ whole genome shotgun (WGS) entry which is preliminary data.</text>
</comment>
<accession>A0A6S7LSX9</accession>
<dbReference type="EMBL" id="CACRXK020032509">
    <property type="protein sequence ID" value="CAB4043492.1"/>
    <property type="molecule type" value="Genomic_DNA"/>
</dbReference>